<dbReference type="InterPro" id="IPR039425">
    <property type="entry name" value="RNA_pol_sigma-70-like"/>
</dbReference>
<dbReference type="Gene3D" id="1.10.1740.10">
    <property type="match status" value="1"/>
</dbReference>
<protein>
    <submittedName>
        <fullName evidence="7">RNA polymerase sigma factor</fullName>
    </submittedName>
</protein>
<evidence type="ECO:0000259" key="6">
    <source>
        <dbReference type="Pfam" id="PF08281"/>
    </source>
</evidence>
<dbReference type="InterPro" id="IPR007627">
    <property type="entry name" value="RNA_pol_sigma70_r2"/>
</dbReference>
<comment type="similarity">
    <text evidence="1">Belongs to the sigma-70 factor family. ECF subfamily.</text>
</comment>
<dbReference type="GO" id="GO:0016987">
    <property type="term" value="F:sigma factor activity"/>
    <property type="evidence" value="ECO:0007669"/>
    <property type="project" value="UniProtKB-KW"/>
</dbReference>
<keyword evidence="2" id="KW-0805">Transcription regulation</keyword>
<dbReference type="PANTHER" id="PTHR43133">
    <property type="entry name" value="RNA POLYMERASE ECF-TYPE SIGMA FACTO"/>
    <property type="match status" value="1"/>
</dbReference>
<dbReference type="OrthoDB" id="9803470at2"/>
<name>A0A3M8SUP5_9GAMM</name>
<sequence>MAAIVIAPDDLHAARRGDAMALERVLAHSRQDLRRYAEYHCVINDVEDAVQETLITVSRKLADLRALECFTSWLFRIVKRECNRLKRAMRTISGDVITDDILPPVQHEPAEWRHDVAAALESLPAHYREVVLLRDLEGLTIAEIADRLDIGREAVKSRLHRARLLAREYLDR</sequence>
<evidence type="ECO:0000313" key="8">
    <source>
        <dbReference type="Proteomes" id="UP000267049"/>
    </source>
</evidence>
<gene>
    <name evidence="7" type="ORF">EER27_04480</name>
</gene>
<dbReference type="PANTHER" id="PTHR43133:SF51">
    <property type="entry name" value="RNA POLYMERASE SIGMA FACTOR"/>
    <property type="match status" value="1"/>
</dbReference>
<dbReference type="GO" id="GO:0006352">
    <property type="term" value="P:DNA-templated transcription initiation"/>
    <property type="evidence" value="ECO:0007669"/>
    <property type="project" value="InterPro"/>
</dbReference>
<dbReference type="Pfam" id="PF08281">
    <property type="entry name" value="Sigma70_r4_2"/>
    <property type="match status" value="1"/>
</dbReference>
<dbReference type="AlphaFoldDB" id="A0A3M8SUP5"/>
<organism evidence="7 8">
    <name type="scientific">Montanilutibacter psychrotolerans</name>
    <dbReference type="NCBI Taxonomy" id="1327343"/>
    <lineage>
        <taxon>Bacteria</taxon>
        <taxon>Pseudomonadati</taxon>
        <taxon>Pseudomonadota</taxon>
        <taxon>Gammaproteobacteria</taxon>
        <taxon>Lysobacterales</taxon>
        <taxon>Lysobacteraceae</taxon>
        <taxon>Montanilutibacter</taxon>
    </lineage>
</organism>
<comment type="caution">
    <text evidence="7">The sequence shown here is derived from an EMBL/GenBank/DDBJ whole genome shotgun (WGS) entry which is preliminary data.</text>
</comment>
<dbReference type="NCBIfam" id="TIGR02937">
    <property type="entry name" value="sigma70-ECF"/>
    <property type="match status" value="1"/>
</dbReference>
<dbReference type="InterPro" id="IPR014284">
    <property type="entry name" value="RNA_pol_sigma-70_dom"/>
</dbReference>
<dbReference type="InterPro" id="IPR013325">
    <property type="entry name" value="RNA_pol_sigma_r2"/>
</dbReference>
<dbReference type="SUPFAM" id="SSF88659">
    <property type="entry name" value="Sigma3 and sigma4 domains of RNA polymerase sigma factors"/>
    <property type="match status" value="1"/>
</dbReference>
<dbReference type="GO" id="GO:0003677">
    <property type="term" value="F:DNA binding"/>
    <property type="evidence" value="ECO:0007669"/>
    <property type="project" value="InterPro"/>
</dbReference>
<reference evidence="7 8" key="1">
    <citation type="submission" date="2018-11" db="EMBL/GenBank/DDBJ databases">
        <title>Lysobacter cryohumiis sp. nov., isolated from soil in the Tianshan Mountains, Xinjiang, China.</title>
        <authorList>
            <person name="Luo Y."/>
            <person name="Sheng H."/>
        </authorList>
    </citation>
    <scope>NUCLEOTIDE SEQUENCE [LARGE SCALE GENOMIC DNA]</scope>
    <source>
        <strain evidence="7 8">ZS60</strain>
    </source>
</reference>
<dbReference type="Proteomes" id="UP000267049">
    <property type="component" value="Unassembled WGS sequence"/>
</dbReference>
<dbReference type="InterPro" id="IPR036388">
    <property type="entry name" value="WH-like_DNA-bd_sf"/>
</dbReference>
<feature type="domain" description="RNA polymerase sigma factor 70 region 4 type 2" evidence="6">
    <location>
        <begin position="115"/>
        <end position="163"/>
    </location>
</feature>
<dbReference type="Pfam" id="PF04542">
    <property type="entry name" value="Sigma70_r2"/>
    <property type="match status" value="1"/>
</dbReference>
<dbReference type="SUPFAM" id="SSF88946">
    <property type="entry name" value="Sigma2 domain of RNA polymerase sigma factors"/>
    <property type="match status" value="1"/>
</dbReference>
<evidence type="ECO:0000313" key="7">
    <source>
        <dbReference type="EMBL" id="RNF85051.1"/>
    </source>
</evidence>
<keyword evidence="3" id="KW-0731">Sigma factor</keyword>
<keyword evidence="8" id="KW-1185">Reference proteome</keyword>
<feature type="domain" description="RNA polymerase sigma-70 region 2" evidence="5">
    <location>
        <begin position="30"/>
        <end position="87"/>
    </location>
</feature>
<dbReference type="InterPro" id="IPR013324">
    <property type="entry name" value="RNA_pol_sigma_r3/r4-like"/>
</dbReference>
<evidence type="ECO:0000256" key="1">
    <source>
        <dbReference type="ARBA" id="ARBA00010641"/>
    </source>
</evidence>
<dbReference type="Gene3D" id="1.10.10.10">
    <property type="entry name" value="Winged helix-like DNA-binding domain superfamily/Winged helix DNA-binding domain"/>
    <property type="match status" value="1"/>
</dbReference>
<accession>A0A3M8SUP5</accession>
<evidence type="ECO:0000256" key="3">
    <source>
        <dbReference type="ARBA" id="ARBA00023082"/>
    </source>
</evidence>
<dbReference type="InterPro" id="IPR013249">
    <property type="entry name" value="RNA_pol_sigma70_r4_t2"/>
</dbReference>
<dbReference type="CDD" id="cd06171">
    <property type="entry name" value="Sigma70_r4"/>
    <property type="match status" value="1"/>
</dbReference>
<evidence type="ECO:0000256" key="2">
    <source>
        <dbReference type="ARBA" id="ARBA00023015"/>
    </source>
</evidence>
<evidence type="ECO:0000256" key="4">
    <source>
        <dbReference type="ARBA" id="ARBA00023163"/>
    </source>
</evidence>
<evidence type="ECO:0000259" key="5">
    <source>
        <dbReference type="Pfam" id="PF04542"/>
    </source>
</evidence>
<dbReference type="RefSeq" id="WP_123086838.1">
    <property type="nucleotide sequence ID" value="NZ_RIBS01000002.1"/>
</dbReference>
<keyword evidence="4" id="KW-0804">Transcription</keyword>
<dbReference type="EMBL" id="RIBS01000002">
    <property type="protein sequence ID" value="RNF85051.1"/>
    <property type="molecule type" value="Genomic_DNA"/>
</dbReference>
<proteinExistence type="inferred from homology"/>